<accession>A0ABP9G0G6</accession>
<dbReference type="EMBL" id="BAABLW010000007">
    <property type="protein sequence ID" value="GAA4923793.1"/>
    <property type="molecule type" value="Genomic_DNA"/>
</dbReference>
<protein>
    <submittedName>
        <fullName evidence="1">Uncharacterized protein</fullName>
    </submittedName>
</protein>
<dbReference type="RefSeq" id="WP_345477977.1">
    <property type="nucleotide sequence ID" value="NZ_BAABLW010000007.1"/>
</dbReference>
<proteinExistence type="predicted"/>
<keyword evidence="2" id="KW-1185">Reference proteome</keyword>
<evidence type="ECO:0000313" key="2">
    <source>
        <dbReference type="Proteomes" id="UP001500368"/>
    </source>
</evidence>
<gene>
    <name evidence="1" type="ORF">GCM10025790_21200</name>
</gene>
<dbReference type="Proteomes" id="UP001500368">
    <property type="component" value="Unassembled WGS sequence"/>
</dbReference>
<reference evidence="2" key="1">
    <citation type="journal article" date="2019" name="Int. J. Syst. Evol. Microbiol.">
        <title>The Global Catalogue of Microorganisms (GCM) 10K type strain sequencing project: providing services to taxonomists for standard genome sequencing and annotation.</title>
        <authorList>
            <consortium name="The Broad Institute Genomics Platform"/>
            <consortium name="The Broad Institute Genome Sequencing Center for Infectious Disease"/>
            <person name="Wu L."/>
            <person name="Ma J."/>
        </authorList>
    </citation>
    <scope>NUCLEOTIDE SEQUENCE [LARGE SCALE GENOMIC DNA]</scope>
    <source>
        <strain evidence="2">JCM 19129</strain>
    </source>
</reference>
<evidence type="ECO:0000313" key="1">
    <source>
        <dbReference type="EMBL" id="GAA4923793.1"/>
    </source>
</evidence>
<organism evidence="1 2">
    <name type="scientific">Nesterenkonia rhizosphaerae</name>
    <dbReference type="NCBI Taxonomy" id="1348272"/>
    <lineage>
        <taxon>Bacteria</taxon>
        <taxon>Bacillati</taxon>
        <taxon>Actinomycetota</taxon>
        <taxon>Actinomycetes</taxon>
        <taxon>Micrococcales</taxon>
        <taxon>Micrococcaceae</taxon>
        <taxon>Nesterenkonia</taxon>
    </lineage>
</organism>
<comment type="caution">
    <text evidence="1">The sequence shown here is derived from an EMBL/GenBank/DDBJ whole genome shotgun (WGS) entry which is preliminary data.</text>
</comment>
<sequence>MSDHLTAWKHETHVGDDERVWLIWADRTSQLLNESGFSSDTGSDGLPHRLDGMLSLDGFGLDDAYKQWTAGTTPEGYLAMVRARRGSIQMSPEQRERATEAELRVRLAIIHGEAPNRHQ</sequence>
<name>A0ABP9G0G6_9MICC</name>